<evidence type="ECO:0000256" key="2">
    <source>
        <dbReference type="ARBA" id="ARBA00011017"/>
    </source>
</evidence>
<evidence type="ECO:0000313" key="13">
    <source>
        <dbReference type="Proteomes" id="UP000321922"/>
    </source>
</evidence>
<accession>A0A511QDD9</accession>
<evidence type="ECO:0000313" key="12">
    <source>
        <dbReference type="EMBL" id="GEM75324.1"/>
    </source>
</evidence>
<evidence type="ECO:0000256" key="9">
    <source>
        <dbReference type="HAMAP-Rule" id="MF_01401"/>
    </source>
</evidence>
<dbReference type="EMBL" id="BJXJ01000011">
    <property type="protein sequence ID" value="GEM75324.1"/>
    <property type="molecule type" value="Genomic_DNA"/>
</dbReference>
<name>A0A511QDD9_9VIBR</name>
<protein>
    <recommendedName>
        <fullName evidence="9">Peptide methionine sulfoxide reductase MsrA</fullName>
        <shortName evidence="9">Protein-methionine-S-oxide reductase</shortName>
        <ecNumber evidence="9">1.8.4.11</ecNumber>
    </recommendedName>
    <alternativeName>
        <fullName evidence="9">Peptide-methionine (S)-S-oxide reductase</fullName>
        <shortName evidence="9">Peptide Met(O) reductase</shortName>
    </alternativeName>
</protein>
<dbReference type="GO" id="GO:0005737">
    <property type="term" value="C:cytoplasm"/>
    <property type="evidence" value="ECO:0007669"/>
    <property type="project" value="TreeGrafter"/>
</dbReference>
<dbReference type="PROSITE" id="PS51790">
    <property type="entry name" value="MSRB"/>
    <property type="match status" value="1"/>
</dbReference>
<dbReference type="EC" id="1.8.4.11" evidence="9"/>
<dbReference type="GO" id="GO:0033743">
    <property type="term" value="F:peptide-methionine (R)-S-oxide reductase activity"/>
    <property type="evidence" value="ECO:0007669"/>
    <property type="project" value="UniProtKB-EC"/>
</dbReference>
<comment type="caution">
    <text evidence="12">The sequence shown here is derived from an EMBL/GenBank/DDBJ whole genome shotgun (WGS) entry which is preliminary data.</text>
</comment>
<evidence type="ECO:0000256" key="1">
    <source>
        <dbReference type="ARBA" id="ARBA00008076"/>
    </source>
</evidence>
<reference evidence="12 13" key="1">
    <citation type="submission" date="2019-07" db="EMBL/GenBank/DDBJ databases">
        <title>Whole genome shotgun sequence of Vibrio sagamiensis NBRC 104589.</title>
        <authorList>
            <person name="Hosoyama A."/>
            <person name="Uohara A."/>
            <person name="Ohji S."/>
            <person name="Ichikawa N."/>
        </authorList>
    </citation>
    <scope>NUCLEOTIDE SEQUENCE [LARGE SCALE GENOMIC DNA]</scope>
    <source>
        <strain evidence="12 13">NBRC 104589</strain>
    </source>
</reference>
<evidence type="ECO:0000256" key="4">
    <source>
        <dbReference type="ARBA" id="ARBA00023268"/>
    </source>
</evidence>
<evidence type="ECO:0000256" key="3">
    <source>
        <dbReference type="ARBA" id="ARBA00023002"/>
    </source>
</evidence>
<evidence type="ECO:0000256" key="10">
    <source>
        <dbReference type="SAM" id="SignalP"/>
    </source>
</evidence>
<dbReference type="GO" id="GO:0006979">
    <property type="term" value="P:response to oxidative stress"/>
    <property type="evidence" value="ECO:0007669"/>
    <property type="project" value="InterPro"/>
</dbReference>
<feature type="active site" evidence="9">
    <location>
        <position position="49"/>
    </location>
</feature>
<organism evidence="12 13">
    <name type="scientific">Vibrio sagamiensis NBRC 104589</name>
    <dbReference type="NCBI Taxonomy" id="1219064"/>
    <lineage>
        <taxon>Bacteria</taxon>
        <taxon>Pseudomonadati</taxon>
        <taxon>Pseudomonadota</taxon>
        <taxon>Gammaproteobacteria</taxon>
        <taxon>Vibrionales</taxon>
        <taxon>Vibrionaceae</taxon>
        <taxon>Vibrio</taxon>
    </lineage>
</organism>
<dbReference type="OrthoDB" id="4174719at2"/>
<dbReference type="HAMAP" id="MF_01401">
    <property type="entry name" value="MsrA"/>
    <property type="match status" value="1"/>
</dbReference>
<dbReference type="GO" id="GO:0033744">
    <property type="term" value="F:L-methionine:thioredoxin-disulfide S-oxidoreductase activity"/>
    <property type="evidence" value="ECO:0007669"/>
    <property type="project" value="RHEA"/>
</dbReference>
<feature type="domain" description="MsrB" evidence="11">
    <location>
        <begin position="243"/>
        <end position="365"/>
    </location>
</feature>
<dbReference type="Gene3D" id="2.170.150.20">
    <property type="entry name" value="Peptide methionine sulfoxide reductase"/>
    <property type="match status" value="1"/>
</dbReference>
<comment type="catalytic activity">
    <reaction evidence="7">
        <text>L-methionyl-[protein] + [thioredoxin]-disulfide + H2O = L-methionyl-(R)-S-oxide-[protein] + [thioredoxin]-dithiol</text>
        <dbReference type="Rhea" id="RHEA:24164"/>
        <dbReference type="Rhea" id="RHEA-COMP:10698"/>
        <dbReference type="Rhea" id="RHEA-COMP:10700"/>
        <dbReference type="Rhea" id="RHEA-COMP:12313"/>
        <dbReference type="Rhea" id="RHEA-COMP:12314"/>
        <dbReference type="ChEBI" id="CHEBI:15377"/>
        <dbReference type="ChEBI" id="CHEBI:16044"/>
        <dbReference type="ChEBI" id="CHEBI:29950"/>
        <dbReference type="ChEBI" id="CHEBI:45764"/>
        <dbReference type="ChEBI" id="CHEBI:50058"/>
        <dbReference type="EC" id="1.8.4.12"/>
    </reaction>
</comment>
<dbReference type="InterPro" id="IPR036509">
    <property type="entry name" value="Met_Sox_Rdtase_MsrA_sf"/>
</dbReference>
<keyword evidence="13" id="KW-1185">Reference proteome</keyword>
<dbReference type="NCBIfam" id="TIGR00401">
    <property type="entry name" value="msrA"/>
    <property type="match status" value="1"/>
</dbReference>
<dbReference type="GO" id="GO:0008113">
    <property type="term" value="F:peptide-methionine (S)-S-oxide reductase activity"/>
    <property type="evidence" value="ECO:0007669"/>
    <property type="project" value="UniProtKB-UniRule"/>
</dbReference>
<dbReference type="SUPFAM" id="SSF51316">
    <property type="entry name" value="Mss4-like"/>
    <property type="match status" value="1"/>
</dbReference>
<dbReference type="InterPro" id="IPR002579">
    <property type="entry name" value="Met_Sox_Rdtase_MsrB_dom"/>
</dbReference>
<feature type="chain" id="PRO_5021943251" description="Peptide methionine sulfoxide reductase MsrA" evidence="10">
    <location>
        <begin position="29"/>
        <end position="381"/>
    </location>
</feature>
<dbReference type="PANTHER" id="PTHR10173:SF59">
    <property type="entry name" value="PEPTIDE METHIONINE SULFOXIDE REDUCTASE MSRA_MSRB"/>
    <property type="match status" value="1"/>
</dbReference>
<evidence type="ECO:0000256" key="7">
    <source>
        <dbReference type="ARBA" id="ARBA00048488"/>
    </source>
</evidence>
<comment type="function">
    <text evidence="5 9">Has an important function as a repair enzyme for proteins that have been inactivated by oxidation. Catalyzes the reversible oxidation-reduction of methionine sulfoxide in proteins to methionine.</text>
</comment>
<dbReference type="Pfam" id="PF01625">
    <property type="entry name" value="PMSR"/>
    <property type="match status" value="1"/>
</dbReference>
<dbReference type="PANTHER" id="PTHR10173">
    <property type="entry name" value="METHIONINE SULFOXIDE REDUCTASE"/>
    <property type="match status" value="1"/>
</dbReference>
<comment type="similarity">
    <text evidence="2">In the N-terminal section; belongs to the MsrA Met sulfoxide reductase family.</text>
</comment>
<sequence length="381" mass="43989">MNKKSLFSKLFSVLSLCLFLLNVPSTNAKDSLSKTSQQSIETATLAGGCFWCVESDLERLPGVIDVVSGYSGGHLKNPTYREVSSGQSGHLEVVQVTYNANDLSYKHLLDYFLRHIDPTDDKGSFVDRGSQYRPAIFFHTSKQRGIAEDFIQSIDKAQIYPKPLKVELIPFEKFYPAENYHQDYYKKSPLKYKYYRYASGRDDYLDDIFGEQRLTQPKTLEQLIQFKQQQSREAVEKYKKPSQEEIEKNLTQLQYNVTQKEATEPAFNNLYWDNDEPGIYVDIVSGEPLFSSTDKFHSGTGWPSFTRPINPLFITEKRDFRLLFTRTEVRSKYGDSHLGHVFDDGPEPTGLRYCMNSAAMKFIPVDDMKSLGYENYLYLFK</sequence>
<comment type="similarity">
    <text evidence="9">Belongs to the MsrA Met sulfoxide reductase family.</text>
</comment>
<comment type="catalytic activity">
    <reaction evidence="8 9">
        <text>[thioredoxin]-disulfide + L-methionine + H2O = L-methionine (S)-S-oxide + [thioredoxin]-dithiol</text>
        <dbReference type="Rhea" id="RHEA:19993"/>
        <dbReference type="Rhea" id="RHEA-COMP:10698"/>
        <dbReference type="Rhea" id="RHEA-COMP:10700"/>
        <dbReference type="ChEBI" id="CHEBI:15377"/>
        <dbReference type="ChEBI" id="CHEBI:29950"/>
        <dbReference type="ChEBI" id="CHEBI:50058"/>
        <dbReference type="ChEBI" id="CHEBI:57844"/>
        <dbReference type="ChEBI" id="CHEBI:58772"/>
        <dbReference type="EC" id="1.8.4.11"/>
    </reaction>
</comment>
<dbReference type="GO" id="GO:0030091">
    <property type="term" value="P:protein repair"/>
    <property type="evidence" value="ECO:0007669"/>
    <property type="project" value="InterPro"/>
</dbReference>
<dbReference type="SUPFAM" id="SSF55068">
    <property type="entry name" value="Peptide methionine sulfoxide reductase"/>
    <property type="match status" value="1"/>
</dbReference>
<comment type="catalytic activity">
    <reaction evidence="6 9">
        <text>L-methionyl-[protein] + [thioredoxin]-disulfide + H2O = L-methionyl-(S)-S-oxide-[protein] + [thioredoxin]-dithiol</text>
        <dbReference type="Rhea" id="RHEA:14217"/>
        <dbReference type="Rhea" id="RHEA-COMP:10698"/>
        <dbReference type="Rhea" id="RHEA-COMP:10700"/>
        <dbReference type="Rhea" id="RHEA-COMP:12313"/>
        <dbReference type="Rhea" id="RHEA-COMP:12315"/>
        <dbReference type="ChEBI" id="CHEBI:15377"/>
        <dbReference type="ChEBI" id="CHEBI:16044"/>
        <dbReference type="ChEBI" id="CHEBI:29950"/>
        <dbReference type="ChEBI" id="CHEBI:44120"/>
        <dbReference type="ChEBI" id="CHEBI:50058"/>
        <dbReference type="EC" id="1.8.4.11"/>
    </reaction>
</comment>
<keyword evidence="10" id="KW-0732">Signal</keyword>
<keyword evidence="4" id="KW-0511">Multifunctional enzyme</keyword>
<dbReference type="InterPro" id="IPR028427">
    <property type="entry name" value="Met_Sox_Rdtase_MsrB"/>
</dbReference>
<evidence type="ECO:0000256" key="8">
    <source>
        <dbReference type="ARBA" id="ARBA00048782"/>
    </source>
</evidence>
<dbReference type="RefSeq" id="WP_050567360.1">
    <property type="nucleotide sequence ID" value="NZ_BAOJ01000066.1"/>
</dbReference>
<comment type="similarity">
    <text evidence="1">In the C-terminal section; belongs to the MsrB Met sulfoxide reductase family.</text>
</comment>
<dbReference type="AlphaFoldDB" id="A0A511QDD9"/>
<feature type="signal peptide" evidence="10">
    <location>
        <begin position="1"/>
        <end position="28"/>
    </location>
</feature>
<dbReference type="NCBIfam" id="TIGR00357">
    <property type="entry name" value="peptide-methionine (R)-S-oxide reductase MsrB"/>
    <property type="match status" value="1"/>
</dbReference>
<evidence type="ECO:0000256" key="6">
    <source>
        <dbReference type="ARBA" id="ARBA00047806"/>
    </source>
</evidence>
<dbReference type="Pfam" id="PF01641">
    <property type="entry name" value="SelR"/>
    <property type="match status" value="1"/>
</dbReference>
<evidence type="ECO:0000256" key="5">
    <source>
        <dbReference type="ARBA" id="ARBA00024679"/>
    </source>
</evidence>
<dbReference type="Gene3D" id="3.30.1060.10">
    <property type="entry name" value="Peptide methionine sulphoxide reductase MsrA"/>
    <property type="match status" value="1"/>
</dbReference>
<proteinExistence type="inferred from homology"/>
<evidence type="ECO:0000259" key="11">
    <source>
        <dbReference type="PROSITE" id="PS51790"/>
    </source>
</evidence>
<dbReference type="InterPro" id="IPR002569">
    <property type="entry name" value="Met_Sox_Rdtase_MsrA_dom"/>
</dbReference>
<dbReference type="FunFam" id="2.170.150.20:FF:000003">
    <property type="entry name" value="Peptide methionine sulfoxide reductase MsrB"/>
    <property type="match status" value="1"/>
</dbReference>
<gene>
    <name evidence="9" type="primary">msrA</name>
    <name evidence="12" type="ORF">VSA01S_14360</name>
</gene>
<keyword evidence="3 9" id="KW-0560">Oxidoreductase</keyword>
<dbReference type="InterPro" id="IPR011057">
    <property type="entry name" value="Mss4-like_sf"/>
</dbReference>
<dbReference type="Proteomes" id="UP000321922">
    <property type="component" value="Unassembled WGS sequence"/>
</dbReference>